<gene>
    <name evidence="3" type="ORF">N8I84_35200</name>
</gene>
<accession>A0ABY6EHE6</accession>
<keyword evidence="4" id="KW-1185">Reference proteome</keyword>
<evidence type="ECO:0000259" key="2">
    <source>
        <dbReference type="Pfam" id="PF11796"/>
    </source>
</evidence>
<name>A0ABY6EHE6_9ACTN</name>
<organism evidence="3 4">
    <name type="scientific">Streptomyces cynarae</name>
    <dbReference type="NCBI Taxonomy" id="2981134"/>
    <lineage>
        <taxon>Bacteria</taxon>
        <taxon>Bacillati</taxon>
        <taxon>Actinomycetota</taxon>
        <taxon>Actinomycetes</taxon>
        <taxon>Kitasatosporales</taxon>
        <taxon>Streptomycetaceae</taxon>
        <taxon>Streptomyces</taxon>
    </lineage>
</organism>
<dbReference type="Proteomes" id="UP001061298">
    <property type="component" value="Chromosome"/>
</dbReference>
<dbReference type="InterPro" id="IPR024466">
    <property type="entry name" value="CHP02679_N"/>
</dbReference>
<protein>
    <submittedName>
        <fullName evidence="3">TIGR02679 family protein</fullName>
    </submittedName>
</protein>
<dbReference type="Pfam" id="PF09664">
    <property type="entry name" value="DUF2399"/>
    <property type="match status" value="1"/>
</dbReference>
<feature type="domain" description="DUF2399" evidence="1">
    <location>
        <begin position="266"/>
        <end position="414"/>
    </location>
</feature>
<dbReference type="Pfam" id="PF11796">
    <property type="entry name" value="DUF3323"/>
    <property type="match status" value="1"/>
</dbReference>
<sequence length="422" mass="45541">MTTTPATTHERYLQPEYTRLLAAARRSLERTGGRLDGTISVSAPTDAEREAIIGLTGTYRPPGTAKITIRLADLDAAIRTATGSPLAEVLTRAGGPLRNRPAEKAALQHARTQLLAQAESSPLHSTRPWYRVWLSNLATDGTLTTLINKGDTSALAHAVRVLEHLDARAAGTPPLMLPALAEIATGDTKALNPGRGPLPNLVLRALAHAHSASVPSTAEERRELWDAFDVIVDDLASRVLVLNLPAHGQGLGEWLTGAASYGTPFHITLHQLVTLPITVSLPTVYVCENPAVLRRAAQELGPESPPLICAEGRPSTAFHRLARTITHGGGTLHYHGDFDWPGIDMTSQLINLYNARPWMMTAADYNTGIAQDDDHIRLRGKPQPTPWDPELAAAMRRADQALYEEAVADALLDGLTVRKTGR</sequence>
<proteinExistence type="predicted"/>
<dbReference type="InterPro" id="IPR013495">
    <property type="entry name" value="CHP02679"/>
</dbReference>
<dbReference type="RefSeq" id="WP_263233518.1">
    <property type="nucleotide sequence ID" value="NZ_CP106793.1"/>
</dbReference>
<evidence type="ECO:0000313" key="4">
    <source>
        <dbReference type="Proteomes" id="UP001061298"/>
    </source>
</evidence>
<dbReference type="NCBIfam" id="TIGR02679">
    <property type="entry name" value="TIGR02679 family protein"/>
    <property type="match status" value="1"/>
</dbReference>
<reference evidence="3" key="1">
    <citation type="submission" date="2022-10" db="EMBL/GenBank/DDBJ databases">
        <authorList>
            <person name="Mo P."/>
        </authorList>
    </citation>
    <scope>NUCLEOTIDE SEQUENCE</scope>
    <source>
        <strain evidence="3">HUAS 13-4</strain>
    </source>
</reference>
<dbReference type="EMBL" id="CP106793">
    <property type="protein sequence ID" value="UXY23368.1"/>
    <property type="molecule type" value="Genomic_DNA"/>
</dbReference>
<evidence type="ECO:0000313" key="3">
    <source>
        <dbReference type="EMBL" id="UXY23368.1"/>
    </source>
</evidence>
<dbReference type="InterPro" id="IPR024465">
    <property type="entry name" value="DUF2399"/>
</dbReference>
<evidence type="ECO:0000259" key="1">
    <source>
        <dbReference type="Pfam" id="PF09664"/>
    </source>
</evidence>
<feature type="domain" description="Conserved hypothetical protein CHP02679 N terminus" evidence="2">
    <location>
        <begin position="36"/>
        <end position="246"/>
    </location>
</feature>